<evidence type="ECO:0000259" key="10">
    <source>
        <dbReference type="SMART" id="SM00928"/>
    </source>
</evidence>
<evidence type="ECO:0000256" key="3">
    <source>
        <dbReference type="ARBA" id="ARBA00019901"/>
    </source>
</evidence>
<dbReference type="InterPro" id="IPR041921">
    <property type="entry name" value="NuoE_N"/>
</dbReference>
<dbReference type="Gene3D" id="1.20.1440.230">
    <property type="entry name" value="NADH-ubiquinone oxidoreductase 51kDa subunit, iron-sulphur binding domain"/>
    <property type="match status" value="1"/>
</dbReference>
<dbReference type="EMBL" id="AGTR01000055">
    <property type="protein sequence ID" value="EHJ03932.1"/>
    <property type="molecule type" value="Genomic_DNA"/>
</dbReference>
<evidence type="ECO:0000256" key="5">
    <source>
        <dbReference type="ARBA" id="ARBA00022723"/>
    </source>
</evidence>
<keyword evidence="4" id="KW-0004">4Fe-4S</keyword>
<dbReference type="RefSeq" id="WP_008174497.1">
    <property type="nucleotide sequence ID" value="NZ_AGTR01000055.1"/>
</dbReference>
<organism evidence="11 12">
    <name type="scientific">Marinobacter manganoxydans MnI7-9</name>
    <dbReference type="NCBI Taxonomy" id="1094979"/>
    <lineage>
        <taxon>Bacteria</taxon>
        <taxon>Pseudomonadati</taxon>
        <taxon>Pseudomonadota</taxon>
        <taxon>Gammaproteobacteria</taxon>
        <taxon>Pseudomonadales</taxon>
        <taxon>Marinobacteraceae</taxon>
        <taxon>Marinobacter</taxon>
    </lineage>
</organism>
<dbReference type="Pfam" id="PF01257">
    <property type="entry name" value="2Fe-2S_thioredx"/>
    <property type="match status" value="1"/>
</dbReference>
<evidence type="ECO:0000256" key="9">
    <source>
        <dbReference type="ARBA" id="ARBA00032787"/>
    </source>
</evidence>
<feature type="domain" description="NADH-ubiquinone oxidoreductase 51kDa subunit iron-sulphur binding" evidence="10">
    <location>
        <begin position="486"/>
        <end position="531"/>
    </location>
</feature>
<dbReference type="GO" id="GO:0051539">
    <property type="term" value="F:4 iron, 4 sulfur cluster binding"/>
    <property type="evidence" value="ECO:0007669"/>
    <property type="project" value="UniProtKB-KW"/>
</dbReference>
<evidence type="ECO:0000313" key="12">
    <source>
        <dbReference type="Proteomes" id="UP000003208"/>
    </source>
</evidence>
<dbReference type="Gene3D" id="3.40.50.11540">
    <property type="entry name" value="NADH-ubiquinone oxidoreductase 51kDa subunit"/>
    <property type="match status" value="1"/>
</dbReference>
<dbReference type="Gene3D" id="1.10.10.1590">
    <property type="entry name" value="NADH-quinone oxidoreductase subunit E"/>
    <property type="match status" value="1"/>
</dbReference>
<dbReference type="PATRIC" id="fig|1094979.3.peg.2790"/>
<dbReference type="Pfam" id="PF10531">
    <property type="entry name" value="SLBB"/>
    <property type="match status" value="1"/>
</dbReference>
<dbReference type="Gene3D" id="3.10.20.600">
    <property type="match status" value="1"/>
</dbReference>
<dbReference type="PROSITE" id="PS00645">
    <property type="entry name" value="COMPLEX1_51K_2"/>
    <property type="match status" value="1"/>
</dbReference>
<dbReference type="InterPro" id="IPR019554">
    <property type="entry name" value="Soluble_ligand-bd"/>
</dbReference>
<comment type="cofactor">
    <cofactor evidence="1">
        <name>FMN</name>
        <dbReference type="ChEBI" id="CHEBI:58210"/>
    </cofactor>
</comment>
<dbReference type="PANTHER" id="PTHR43578">
    <property type="entry name" value="NADH-QUINONE OXIDOREDUCTASE SUBUNIT F"/>
    <property type="match status" value="1"/>
</dbReference>
<sequence length="571" mass="61933">MSTDDKMVKRRRSALRGRQLEPAVLSELRDLIGDERVDSSLRDRDRLIEHLHVLQDANGYLSMPRLRALASFMNLPMAAVYETATFYAHFDIVHDEQTPPPAITLRVCDSLSCQLAGASALHKALADGADPSQVRVVHAPCMGRCDTAPVVAVGHHHVGNATAETVGAAVEQQQLQPDEIQWQKLADYRSAGGYQLLKDCREGRVTVESLAEELEQAGLRGLGGAGFPTYRKWQAVRAEPGPRYAVINADEGEPGTFKDRYYLEREPHGFLEGALVSAWAVEAQALYIYLRDEYSGLLVVLRDAVAELEAAGIVEPGFVILRRGAGAYICGEESALIESLEGKPGKPRHRPPFVAQKGLFGQPTLVNNVETVYWIPRIHAQGAEWYASQGRHVRRGLRSFSVSGRVARPGVHVAPAGITLNELIEEYCGGMAKGHRLLAYLPGGASGGILPASKADIPLDFDTLQEHGCFIGSAAVIVLSDQDDLQAAAANLLGFFADESCGQCTPCRAGTEKMLTLLERDTWDEQTLKQLAAVMADASICGLGQAAPNPVLSLLRDFRSELASQNLIAKG</sequence>
<dbReference type="InterPro" id="IPR036249">
    <property type="entry name" value="Thioredoxin-like_sf"/>
</dbReference>
<dbReference type="Pfam" id="PF10589">
    <property type="entry name" value="NADH_4Fe-4S"/>
    <property type="match status" value="1"/>
</dbReference>
<evidence type="ECO:0000256" key="1">
    <source>
        <dbReference type="ARBA" id="ARBA00001917"/>
    </source>
</evidence>
<dbReference type="InterPro" id="IPR037207">
    <property type="entry name" value="Nuop51_4Fe4S-bd_sf"/>
</dbReference>
<evidence type="ECO:0000256" key="4">
    <source>
        <dbReference type="ARBA" id="ARBA00022485"/>
    </source>
</evidence>
<dbReference type="FunFam" id="3.10.20.600:FF:000006">
    <property type="entry name" value="Formate dehydrogenase, beta subunit"/>
    <property type="match status" value="1"/>
</dbReference>
<dbReference type="SUPFAM" id="SSF142984">
    <property type="entry name" value="Nqo1 middle domain-like"/>
    <property type="match status" value="1"/>
</dbReference>
<protein>
    <recommendedName>
        <fullName evidence="3">NADH-quinone oxidoreductase subunit F</fullName>
    </recommendedName>
    <alternativeName>
        <fullName evidence="8">NADH dehydrogenase I subunit F</fullName>
    </alternativeName>
    <alternativeName>
        <fullName evidence="9">NDH-1 subunit F</fullName>
    </alternativeName>
</protein>
<dbReference type="AlphaFoldDB" id="G6YVI3"/>
<keyword evidence="12" id="KW-1185">Reference proteome</keyword>
<dbReference type="SUPFAM" id="SSF140490">
    <property type="entry name" value="Nqo1C-terminal domain-like"/>
    <property type="match status" value="1"/>
</dbReference>
<evidence type="ECO:0000256" key="6">
    <source>
        <dbReference type="ARBA" id="ARBA00023004"/>
    </source>
</evidence>
<dbReference type="PANTHER" id="PTHR43578:SF3">
    <property type="entry name" value="NADH-QUINONE OXIDOREDUCTASE SUBUNIT F"/>
    <property type="match status" value="1"/>
</dbReference>
<dbReference type="SUPFAM" id="SSF142019">
    <property type="entry name" value="Nqo1 FMN-binding domain-like"/>
    <property type="match status" value="1"/>
</dbReference>
<dbReference type="InterPro" id="IPR019575">
    <property type="entry name" value="Nuop51_4Fe4S-bd"/>
</dbReference>
<dbReference type="Pfam" id="PF01512">
    <property type="entry name" value="Complex1_51K"/>
    <property type="match status" value="1"/>
</dbReference>
<reference evidence="11 12" key="1">
    <citation type="journal article" date="2012" name="J. Bacteriol.">
        <title>Genome sequence of deep-sea manganese-oxidizing bacterium Marinobacter manganoxydans MnI7-9.</title>
        <authorList>
            <person name="Wang H."/>
            <person name="Li H."/>
            <person name="Shao Z."/>
            <person name="Liao S."/>
            <person name="Johnstone L."/>
            <person name="Rensing C."/>
            <person name="Wang G."/>
        </authorList>
    </citation>
    <scope>NUCLEOTIDE SEQUENCE [LARGE SCALE GENOMIC DNA]</scope>
    <source>
        <strain evidence="11 12">MnI7-9</strain>
    </source>
</reference>
<gene>
    <name evidence="11" type="ORF">KYE_14390</name>
</gene>
<dbReference type="GO" id="GO:0010181">
    <property type="term" value="F:FMN binding"/>
    <property type="evidence" value="ECO:0007669"/>
    <property type="project" value="InterPro"/>
</dbReference>
<keyword evidence="5" id="KW-0479">Metal-binding</keyword>
<dbReference type="CDD" id="cd03082">
    <property type="entry name" value="TRX_Fd_NuoE_W_FDH_beta"/>
    <property type="match status" value="1"/>
</dbReference>
<dbReference type="SUPFAM" id="SSF52833">
    <property type="entry name" value="Thioredoxin-like"/>
    <property type="match status" value="1"/>
</dbReference>
<keyword evidence="7" id="KW-0411">Iron-sulfur</keyword>
<dbReference type="SMART" id="SM00928">
    <property type="entry name" value="NADH_4Fe-4S"/>
    <property type="match status" value="1"/>
</dbReference>
<evidence type="ECO:0000256" key="2">
    <source>
        <dbReference type="ARBA" id="ARBA00007523"/>
    </source>
</evidence>
<evidence type="ECO:0000313" key="11">
    <source>
        <dbReference type="EMBL" id="EHJ03932.1"/>
    </source>
</evidence>
<dbReference type="Gene3D" id="3.40.30.10">
    <property type="entry name" value="Glutaredoxin"/>
    <property type="match status" value="1"/>
</dbReference>
<dbReference type="PROSITE" id="PS00644">
    <property type="entry name" value="COMPLEX1_51K_1"/>
    <property type="match status" value="1"/>
</dbReference>
<dbReference type="InterPro" id="IPR037225">
    <property type="entry name" value="Nuo51_FMN-bd_sf"/>
</dbReference>
<dbReference type="Proteomes" id="UP000003208">
    <property type="component" value="Unassembled WGS sequence"/>
</dbReference>
<evidence type="ECO:0000256" key="7">
    <source>
        <dbReference type="ARBA" id="ARBA00023014"/>
    </source>
</evidence>
<dbReference type="InterPro" id="IPR011538">
    <property type="entry name" value="Nuo51_FMN-bd"/>
</dbReference>
<evidence type="ECO:0000256" key="8">
    <source>
        <dbReference type="ARBA" id="ARBA00031578"/>
    </source>
</evidence>
<dbReference type="GO" id="GO:0046872">
    <property type="term" value="F:metal ion binding"/>
    <property type="evidence" value="ECO:0007669"/>
    <property type="project" value="UniProtKB-KW"/>
</dbReference>
<proteinExistence type="inferred from homology"/>
<accession>G6YVI3</accession>
<dbReference type="GO" id="GO:0008137">
    <property type="term" value="F:NADH dehydrogenase (ubiquinone) activity"/>
    <property type="evidence" value="ECO:0007669"/>
    <property type="project" value="InterPro"/>
</dbReference>
<keyword evidence="6" id="KW-0408">Iron</keyword>
<name>G6YVI3_9GAMM</name>
<comment type="similarity">
    <text evidence="2">Belongs to the complex I 51 kDa subunit family.</text>
</comment>
<dbReference type="InterPro" id="IPR001949">
    <property type="entry name" value="NADH-UbQ_OxRdtase_51kDa_CS"/>
</dbReference>